<evidence type="ECO:0000256" key="1">
    <source>
        <dbReference type="SAM" id="Phobius"/>
    </source>
</evidence>
<keyword evidence="3" id="KW-1185">Reference proteome</keyword>
<name>A0A0B0PWQ5_GOSAR</name>
<evidence type="ECO:0000313" key="3">
    <source>
        <dbReference type="Proteomes" id="UP000032142"/>
    </source>
</evidence>
<dbReference type="EMBL" id="KN450039">
    <property type="protein sequence ID" value="KHG29465.1"/>
    <property type="molecule type" value="Genomic_DNA"/>
</dbReference>
<sequence>MENSLNGAGLIFVLEHLLSSSVQSFFLSHSVSVTLSSLVSIYNSLFLYILLFSYSCISFFSHS</sequence>
<dbReference type="AlphaFoldDB" id="A0A0B0PWQ5"/>
<gene>
    <name evidence="2" type="ORF">F383_11106</name>
</gene>
<keyword evidence="1" id="KW-0472">Membrane</keyword>
<dbReference type="Proteomes" id="UP000032142">
    <property type="component" value="Unassembled WGS sequence"/>
</dbReference>
<keyword evidence="1" id="KW-0812">Transmembrane</keyword>
<reference evidence="3" key="1">
    <citation type="submission" date="2014-09" db="EMBL/GenBank/DDBJ databases">
        <authorList>
            <person name="Mudge J."/>
            <person name="Ramaraj T."/>
            <person name="Lindquist I.E."/>
            <person name="Bharti A.K."/>
            <person name="Sundararajan A."/>
            <person name="Cameron C.T."/>
            <person name="Woodward J.E."/>
            <person name="May G.D."/>
            <person name="Brubaker C."/>
            <person name="Broadhvest J."/>
            <person name="Wilkins T.A."/>
        </authorList>
    </citation>
    <scope>NUCLEOTIDE SEQUENCE</scope>
    <source>
        <strain evidence="3">cv. AKA8401</strain>
    </source>
</reference>
<feature type="transmembrane region" description="Helical" evidence="1">
    <location>
        <begin position="39"/>
        <end position="60"/>
    </location>
</feature>
<keyword evidence="1" id="KW-1133">Transmembrane helix</keyword>
<proteinExistence type="predicted"/>
<protein>
    <submittedName>
        <fullName evidence="2">Uncharacterized protein</fullName>
    </submittedName>
</protein>
<organism evidence="2 3">
    <name type="scientific">Gossypium arboreum</name>
    <name type="common">Tree cotton</name>
    <name type="synonym">Gossypium nanking</name>
    <dbReference type="NCBI Taxonomy" id="29729"/>
    <lineage>
        <taxon>Eukaryota</taxon>
        <taxon>Viridiplantae</taxon>
        <taxon>Streptophyta</taxon>
        <taxon>Embryophyta</taxon>
        <taxon>Tracheophyta</taxon>
        <taxon>Spermatophyta</taxon>
        <taxon>Magnoliopsida</taxon>
        <taxon>eudicotyledons</taxon>
        <taxon>Gunneridae</taxon>
        <taxon>Pentapetalae</taxon>
        <taxon>rosids</taxon>
        <taxon>malvids</taxon>
        <taxon>Malvales</taxon>
        <taxon>Malvaceae</taxon>
        <taxon>Malvoideae</taxon>
        <taxon>Gossypium</taxon>
    </lineage>
</organism>
<accession>A0A0B0PWQ5</accession>
<evidence type="ECO:0000313" key="2">
    <source>
        <dbReference type="EMBL" id="KHG29465.1"/>
    </source>
</evidence>